<comment type="similarity">
    <text evidence="1">Belongs to the methyltransferase superfamily. LaeA methyltransferase family.</text>
</comment>
<protein>
    <submittedName>
        <fullName evidence="3">Ubiquinone/menaquinone biosynthesis C-methyltransferase UbiE</fullName>
    </submittedName>
</protein>
<accession>A0AAN6WHG8</accession>
<evidence type="ECO:0000313" key="4">
    <source>
        <dbReference type="Proteomes" id="UP001302126"/>
    </source>
</evidence>
<evidence type="ECO:0000259" key="2">
    <source>
        <dbReference type="Pfam" id="PF08242"/>
    </source>
</evidence>
<evidence type="ECO:0000256" key="1">
    <source>
        <dbReference type="ARBA" id="ARBA00038158"/>
    </source>
</evidence>
<dbReference type="Gene3D" id="3.40.50.150">
    <property type="entry name" value="Vaccinia Virus protein VP39"/>
    <property type="match status" value="1"/>
</dbReference>
<keyword evidence="3" id="KW-0830">Ubiquinone</keyword>
<sequence length="261" mass="28472">MPVEKKQYDTFAAKYSNVTDLPCSKIEADLIRTALGDCTGLAILDIGGGSGLHARRAIDEANASSVDVVDISQEMLRVGQTIPTQKEGGLDRIRWLEADASKPLSEQISGEQKLKEGGYDVVMANWVFDHATSMGDLRGMWENVVAQLKPGGTFLGVRVYNIKPEYMGYGKYGFTFSQIEEIPGQPGLKYVVGCLTDPPFSFGGTSMEETLTLADTIPKELGLVDLKVVPFEETDTVKADPEFWGEFLKSPNLAVVVGRKP</sequence>
<dbReference type="PANTHER" id="PTHR43591">
    <property type="entry name" value="METHYLTRANSFERASE"/>
    <property type="match status" value="1"/>
</dbReference>
<reference evidence="3" key="1">
    <citation type="journal article" date="2023" name="Mol. Phylogenet. Evol.">
        <title>Genome-scale phylogeny and comparative genomics of the fungal order Sordariales.</title>
        <authorList>
            <person name="Hensen N."/>
            <person name="Bonometti L."/>
            <person name="Westerberg I."/>
            <person name="Brannstrom I.O."/>
            <person name="Guillou S."/>
            <person name="Cros-Aarteil S."/>
            <person name="Calhoun S."/>
            <person name="Haridas S."/>
            <person name="Kuo A."/>
            <person name="Mondo S."/>
            <person name="Pangilinan J."/>
            <person name="Riley R."/>
            <person name="LaButti K."/>
            <person name="Andreopoulos B."/>
            <person name="Lipzen A."/>
            <person name="Chen C."/>
            <person name="Yan M."/>
            <person name="Daum C."/>
            <person name="Ng V."/>
            <person name="Clum A."/>
            <person name="Steindorff A."/>
            <person name="Ohm R.A."/>
            <person name="Martin F."/>
            <person name="Silar P."/>
            <person name="Natvig D.O."/>
            <person name="Lalanne C."/>
            <person name="Gautier V."/>
            <person name="Ament-Velasquez S.L."/>
            <person name="Kruys A."/>
            <person name="Hutchinson M.I."/>
            <person name="Powell A.J."/>
            <person name="Barry K."/>
            <person name="Miller A.N."/>
            <person name="Grigoriev I.V."/>
            <person name="Debuchy R."/>
            <person name="Gladieux P."/>
            <person name="Hiltunen Thoren M."/>
            <person name="Johannesson H."/>
        </authorList>
    </citation>
    <scope>NUCLEOTIDE SEQUENCE</scope>
    <source>
        <strain evidence="3">PSN309</strain>
    </source>
</reference>
<dbReference type="SUPFAM" id="SSF53335">
    <property type="entry name" value="S-adenosyl-L-methionine-dependent methyltransferases"/>
    <property type="match status" value="1"/>
</dbReference>
<proteinExistence type="inferred from homology"/>
<dbReference type="InterPro" id="IPR013217">
    <property type="entry name" value="Methyltransf_12"/>
</dbReference>
<dbReference type="AlphaFoldDB" id="A0AAN6WHG8"/>
<dbReference type="InterPro" id="IPR029063">
    <property type="entry name" value="SAM-dependent_MTases_sf"/>
</dbReference>
<evidence type="ECO:0000313" key="3">
    <source>
        <dbReference type="EMBL" id="KAK4182179.1"/>
    </source>
</evidence>
<dbReference type="PANTHER" id="PTHR43591:SF110">
    <property type="entry name" value="RHODANESE DOMAIN-CONTAINING PROTEIN"/>
    <property type="match status" value="1"/>
</dbReference>
<dbReference type="Pfam" id="PF08242">
    <property type="entry name" value="Methyltransf_12"/>
    <property type="match status" value="1"/>
</dbReference>
<feature type="domain" description="Methyltransferase type 12" evidence="2">
    <location>
        <begin position="44"/>
        <end position="154"/>
    </location>
</feature>
<keyword evidence="4" id="KW-1185">Reference proteome</keyword>
<reference evidence="3" key="2">
    <citation type="submission" date="2023-05" db="EMBL/GenBank/DDBJ databases">
        <authorList>
            <consortium name="Lawrence Berkeley National Laboratory"/>
            <person name="Steindorff A."/>
            <person name="Hensen N."/>
            <person name="Bonometti L."/>
            <person name="Westerberg I."/>
            <person name="Brannstrom I.O."/>
            <person name="Guillou S."/>
            <person name="Cros-Aarteil S."/>
            <person name="Calhoun S."/>
            <person name="Haridas S."/>
            <person name="Kuo A."/>
            <person name="Mondo S."/>
            <person name="Pangilinan J."/>
            <person name="Riley R."/>
            <person name="Labutti K."/>
            <person name="Andreopoulos B."/>
            <person name="Lipzen A."/>
            <person name="Chen C."/>
            <person name="Yanf M."/>
            <person name="Daum C."/>
            <person name="Ng V."/>
            <person name="Clum A."/>
            <person name="Ohm R."/>
            <person name="Martin F."/>
            <person name="Silar P."/>
            <person name="Natvig D."/>
            <person name="Lalanne C."/>
            <person name="Gautier V."/>
            <person name="Ament-Velasquez S.L."/>
            <person name="Kruys A."/>
            <person name="Hutchinson M.I."/>
            <person name="Powell A.J."/>
            <person name="Barry K."/>
            <person name="Miller A.N."/>
            <person name="Grigoriev I.V."/>
            <person name="Debuchy R."/>
            <person name="Gladieux P."/>
            <person name="Thoren M.H."/>
            <person name="Johannesson H."/>
        </authorList>
    </citation>
    <scope>NUCLEOTIDE SEQUENCE</scope>
    <source>
        <strain evidence="3">PSN309</strain>
    </source>
</reference>
<organism evidence="3 4">
    <name type="scientific">Podospora australis</name>
    <dbReference type="NCBI Taxonomy" id="1536484"/>
    <lineage>
        <taxon>Eukaryota</taxon>
        <taxon>Fungi</taxon>
        <taxon>Dikarya</taxon>
        <taxon>Ascomycota</taxon>
        <taxon>Pezizomycotina</taxon>
        <taxon>Sordariomycetes</taxon>
        <taxon>Sordariomycetidae</taxon>
        <taxon>Sordariales</taxon>
        <taxon>Podosporaceae</taxon>
        <taxon>Podospora</taxon>
    </lineage>
</organism>
<comment type="caution">
    <text evidence="3">The sequence shown here is derived from an EMBL/GenBank/DDBJ whole genome shotgun (WGS) entry which is preliminary data.</text>
</comment>
<dbReference type="Proteomes" id="UP001302126">
    <property type="component" value="Unassembled WGS sequence"/>
</dbReference>
<name>A0AAN6WHG8_9PEZI</name>
<dbReference type="CDD" id="cd02440">
    <property type="entry name" value="AdoMet_MTases"/>
    <property type="match status" value="1"/>
</dbReference>
<gene>
    <name evidence="3" type="ORF">QBC35DRAFT_510456</name>
</gene>
<dbReference type="EMBL" id="MU864723">
    <property type="protein sequence ID" value="KAK4182179.1"/>
    <property type="molecule type" value="Genomic_DNA"/>
</dbReference>